<keyword evidence="4" id="KW-0862">Zinc</keyword>
<evidence type="ECO:0000256" key="2">
    <source>
        <dbReference type="ARBA" id="ARBA00022723"/>
    </source>
</evidence>
<dbReference type="NCBIfam" id="TIGR00310">
    <property type="entry name" value="ZPR1_znf"/>
    <property type="match status" value="1"/>
</dbReference>
<evidence type="ECO:0000313" key="6">
    <source>
        <dbReference type="EMBL" id="GGM66343.1"/>
    </source>
</evidence>
<keyword evidence="3" id="KW-0863">Zinc-finger</keyword>
<evidence type="ECO:0000256" key="4">
    <source>
        <dbReference type="ARBA" id="ARBA00022833"/>
    </source>
</evidence>
<name>A0AA37BPR1_9ARCH</name>
<comment type="similarity">
    <text evidence="1">Belongs to the ZPR1 family.</text>
</comment>
<keyword evidence="2" id="KW-0479">Metal-binding</keyword>
<evidence type="ECO:0000313" key="7">
    <source>
        <dbReference type="Proteomes" id="UP000632195"/>
    </source>
</evidence>
<dbReference type="PANTHER" id="PTHR10876">
    <property type="entry name" value="ZINC FINGER PROTEIN ZPR1"/>
    <property type="match status" value="1"/>
</dbReference>
<keyword evidence="7" id="KW-1185">Reference proteome</keyword>
<dbReference type="PANTHER" id="PTHR10876:SF0">
    <property type="entry name" value="ZINC FINGER PROTEIN ZPR1"/>
    <property type="match status" value="1"/>
</dbReference>
<evidence type="ECO:0000256" key="1">
    <source>
        <dbReference type="ARBA" id="ARBA00008354"/>
    </source>
</evidence>
<dbReference type="RefSeq" id="WP_188679342.1">
    <property type="nucleotide sequence ID" value="NZ_BMNY01000001.1"/>
</dbReference>
<reference evidence="6" key="1">
    <citation type="journal article" date="2014" name="Int. J. Syst. Evol. Microbiol.">
        <title>Complete genome sequence of Corynebacterium casei LMG S-19264T (=DSM 44701T), isolated from a smear-ripened cheese.</title>
        <authorList>
            <consortium name="US DOE Joint Genome Institute (JGI-PGF)"/>
            <person name="Walter F."/>
            <person name="Albersmeier A."/>
            <person name="Kalinowski J."/>
            <person name="Ruckert C."/>
        </authorList>
    </citation>
    <scope>NUCLEOTIDE SEQUENCE</scope>
    <source>
        <strain evidence="6">JCM 13583</strain>
    </source>
</reference>
<reference evidence="6" key="2">
    <citation type="submission" date="2022-09" db="EMBL/GenBank/DDBJ databases">
        <authorList>
            <person name="Sun Q."/>
            <person name="Ohkuma M."/>
        </authorList>
    </citation>
    <scope>NUCLEOTIDE SEQUENCE</scope>
    <source>
        <strain evidence="6">JCM 13583</strain>
    </source>
</reference>
<dbReference type="InterPro" id="IPR056180">
    <property type="entry name" value="ZPR1_jr_dom"/>
</dbReference>
<dbReference type="AlphaFoldDB" id="A0AA37BPR1"/>
<evidence type="ECO:0000256" key="3">
    <source>
        <dbReference type="ARBA" id="ARBA00022771"/>
    </source>
</evidence>
<sequence>MNPDDELPADEETEIECPQCRTHLHFIRYTTRIAFEGEITIQTYYCPSCQYRHTDTIRKVDSRPKRTWISVRSSDDLRIIVYRSPEGKITIPEMGAEIEPGIASTGEITTIEGIMARIREHMWIAFRDYGESQAERDLDDILAGRVKPFTLVIDDPTGKSTIRSSRAVEVMLTDGP</sequence>
<evidence type="ECO:0000259" key="5">
    <source>
        <dbReference type="SMART" id="SM00709"/>
    </source>
</evidence>
<dbReference type="GO" id="GO:0008270">
    <property type="term" value="F:zinc ion binding"/>
    <property type="evidence" value="ECO:0007669"/>
    <property type="project" value="UniProtKB-KW"/>
</dbReference>
<proteinExistence type="inferred from homology"/>
<organism evidence="6 7">
    <name type="scientific">Thermogymnomonas acidicola</name>
    <dbReference type="NCBI Taxonomy" id="399579"/>
    <lineage>
        <taxon>Archaea</taxon>
        <taxon>Methanobacteriati</taxon>
        <taxon>Thermoplasmatota</taxon>
        <taxon>Thermoplasmata</taxon>
        <taxon>Thermoplasmatales</taxon>
        <taxon>Thermogymnomonas</taxon>
    </lineage>
</organism>
<dbReference type="Proteomes" id="UP000632195">
    <property type="component" value="Unassembled WGS sequence"/>
</dbReference>
<accession>A0AA37BPR1</accession>
<comment type="caution">
    <text evidence="6">The sequence shown here is derived from an EMBL/GenBank/DDBJ whole genome shotgun (WGS) entry which is preliminary data.</text>
</comment>
<dbReference type="InterPro" id="IPR004470">
    <property type="entry name" value="ZPR1-like_arc"/>
</dbReference>
<protein>
    <recommendedName>
        <fullName evidence="5">Zinc finger ZPR1-type domain-containing protein</fullName>
    </recommendedName>
</protein>
<dbReference type="SMART" id="SM00709">
    <property type="entry name" value="Zpr1"/>
    <property type="match status" value="1"/>
</dbReference>
<dbReference type="InterPro" id="IPR040141">
    <property type="entry name" value="ZPR1"/>
</dbReference>
<dbReference type="Gene3D" id="2.60.120.1040">
    <property type="entry name" value="ZPR1, A/B domain"/>
    <property type="match status" value="1"/>
</dbReference>
<dbReference type="InterPro" id="IPR042451">
    <property type="entry name" value="ZPR1_A/B_dom"/>
</dbReference>
<dbReference type="EMBL" id="BMNY01000001">
    <property type="protein sequence ID" value="GGM66343.1"/>
    <property type="molecule type" value="Genomic_DNA"/>
</dbReference>
<dbReference type="InterPro" id="IPR004457">
    <property type="entry name" value="Znf_ZPR1"/>
</dbReference>
<gene>
    <name evidence="6" type="ORF">GCM10007108_00700</name>
</gene>
<feature type="domain" description="Zinc finger ZPR1-type" evidence="5">
    <location>
        <begin position="15"/>
        <end position="164"/>
    </location>
</feature>
<dbReference type="NCBIfam" id="TIGR00340">
    <property type="entry name" value="zpr1_rel"/>
    <property type="match status" value="1"/>
</dbReference>
<dbReference type="Pfam" id="PF22794">
    <property type="entry name" value="jr-ZPR1"/>
    <property type="match status" value="1"/>
</dbReference>